<dbReference type="EMBL" id="JAFFTB010000044">
    <property type="protein sequence ID" value="MBM9940650.1"/>
    <property type="molecule type" value="Genomic_DNA"/>
</dbReference>
<keyword evidence="1" id="KW-0472">Membrane</keyword>
<evidence type="ECO:0008006" key="6">
    <source>
        <dbReference type="Google" id="ProtNLM"/>
    </source>
</evidence>
<evidence type="ECO:0000313" key="2">
    <source>
        <dbReference type="EMBL" id="MBM9915858.1"/>
    </source>
</evidence>
<comment type="caution">
    <text evidence="2">The sequence shown here is derived from an EMBL/GenBank/DDBJ whole genome shotgun (WGS) entry which is preliminary data.</text>
</comment>
<protein>
    <recommendedName>
        <fullName evidence="6">Transmembrane protein</fullName>
    </recommendedName>
</protein>
<evidence type="ECO:0000256" key="1">
    <source>
        <dbReference type="SAM" id="Phobius"/>
    </source>
</evidence>
<feature type="transmembrane region" description="Helical" evidence="1">
    <location>
        <begin position="83"/>
        <end position="104"/>
    </location>
</feature>
<reference evidence="2" key="2">
    <citation type="submission" date="2021-01" db="EMBL/GenBank/DDBJ databases">
        <authorList>
            <person name="Yu Y."/>
        </authorList>
    </citation>
    <scope>NUCLEOTIDE SEQUENCE</scope>
    <source>
        <strain evidence="2">As-5</strain>
        <strain evidence="3">As-6</strain>
    </source>
</reference>
<keyword evidence="4" id="KW-1185">Reference proteome</keyword>
<name>A0AAW4GNV5_9GAMM</name>
<accession>A0AAW4GNV5</accession>
<keyword evidence="1" id="KW-1133">Transmembrane helix</keyword>
<gene>
    <name evidence="2" type="ORF">JJW18_20480</name>
    <name evidence="3" type="ORF">JJW19_21155</name>
</gene>
<feature type="transmembrane region" description="Helical" evidence="1">
    <location>
        <begin position="125"/>
        <end position="146"/>
    </location>
</feature>
<dbReference type="Proteomes" id="UP000784064">
    <property type="component" value="Unassembled WGS sequence"/>
</dbReference>
<sequence>MTPPQSDMPRPGGAARLLLGLLLLLAVVVCAVITLGAVAMAFSLQDREHVQGAVHLLMGDAPSWRGGLTFVWQRLTSTLSGPAGVMLMIAAVATWGATSAAIACARLANATAPVLRTAGSRLQRVGVWVLRAALLIFALPLLYSGLRSAVEVLRGWSRMRAMGIDGSAVARHIANGGTDFHIALSCLLGAALLGVLLLLTLRWRAPGQKIIMH</sequence>
<dbReference type="RefSeq" id="WP_205404583.1">
    <property type="nucleotide sequence ID" value="NZ_JAFFTA010000043.1"/>
</dbReference>
<dbReference type="Proteomes" id="UP000749453">
    <property type="component" value="Unassembled WGS sequence"/>
</dbReference>
<evidence type="ECO:0000313" key="4">
    <source>
        <dbReference type="Proteomes" id="UP000749453"/>
    </source>
</evidence>
<feature type="transmembrane region" description="Helical" evidence="1">
    <location>
        <begin position="180"/>
        <end position="201"/>
    </location>
</feature>
<reference evidence="4" key="1">
    <citation type="submission" date="2021-01" db="EMBL/GenBank/DDBJ databases">
        <title>Stenotrophomonas maltophilia.</title>
        <authorList>
            <person name="Yu Y."/>
        </authorList>
    </citation>
    <scope>NUCLEOTIDE SEQUENCE [LARGE SCALE GENOMIC DNA]</scope>
    <source>
        <strain evidence="4">As-6</strain>
    </source>
</reference>
<dbReference type="EMBL" id="JAFFTA010000043">
    <property type="protein sequence ID" value="MBM9915858.1"/>
    <property type="molecule type" value="Genomic_DNA"/>
</dbReference>
<proteinExistence type="predicted"/>
<dbReference type="AlphaFoldDB" id="A0AAW4GNV5"/>
<evidence type="ECO:0000313" key="3">
    <source>
        <dbReference type="EMBL" id="MBM9940650.1"/>
    </source>
</evidence>
<organism evidence="2 5">
    <name type="scientific">Stenotrophomonas lactitubi</name>
    <dbReference type="NCBI Taxonomy" id="2045214"/>
    <lineage>
        <taxon>Bacteria</taxon>
        <taxon>Pseudomonadati</taxon>
        <taxon>Pseudomonadota</taxon>
        <taxon>Gammaproteobacteria</taxon>
        <taxon>Lysobacterales</taxon>
        <taxon>Lysobacteraceae</taxon>
        <taxon>Stenotrophomonas</taxon>
    </lineage>
</organism>
<evidence type="ECO:0000313" key="5">
    <source>
        <dbReference type="Proteomes" id="UP000784064"/>
    </source>
</evidence>
<keyword evidence="1" id="KW-0812">Transmembrane</keyword>